<keyword evidence="4" id="KW-1185">Reference proteome</keyword>
<dbReference type="EMBL" id="BAABKK010000004">
    <property type="protein sequence ID" value="GAA5189794.1"/>
    <property type="molecule type" value="Genomic_DNA"/>
</dbReference>
<dbReference type="InterPro" id="IPR052934">
    <property type="entry name" value="Methyl-DNA_Rec/Restrict_Enz"/>
</dbReference>
<evidence type="ECO:0000313" key="4">
    <source>
        <dbReference type="Proteomes" id="UP001500200"/>
    </source>
</evidence>
<dbReference type="Pfam" id="PF07728">
    <property type="entry name" value="AAA_5"/>
    <property type="match status" value="1"/>
</dbReference>
<dbReference type="SMART" id="SM00382">
    <property type="entry name" value="AAA"/>
    <property type="match status" value="1"/>
</dbReference>
<comment type="caution">
    <text evidence="3">The sequence shown here is derived from an EMBL/GenBank/DDBJ whole genome shotgun (WGS) entry which is preliminary data.</text>
</comment>
<evidence type="ECO:0000313" key="3">
    <source>
        <dbReference type="EMBL" id="GAA5189794.1"/>
    </source>
</evidence>
<dbReference type="InterPro" id="IPR011704">
    <property type="entry name" value="ATPase_dyneun-rel_AAA"/>
</dbReference>
<gene>
    <name evidence="3" type="ORF">GCM10023346_05310</name>
</gene>
<dbReference type="SUPFAM" id="SSF52540">
    <property type="entry name" value="P-loop containing nucleoside triphosphate hydrolases"/>
    <property type="match status" value="1"/>
</dbReference>
<organism evidence="3 4">
    <name type="scientific">Arthrobacter gyeryongensis</name>
    <dbReference type="NCBI Taxonomy" id="1650592"/>
    <lineage>
        <taxon>Bacteria</taxon>
        <taxon>Bacillati</taxon>
        <taxon>Actinomycetota</taxon>
        <taxon>Actinomycetes</taxon>
        <taxon>Micrococcales</taxon>
        <taxon>Micrococcaceae</taxon>
        <taxon>Arthrobacter</taxon>
    </lineage>
</organism>
<proteinExistence type="predicted"/>
<dbReference type="PANTHER" id="PTHR37291">
    <property type="entry name" value="5-METHYLCYTOSINE-SPECIFIC RESTRICTION ENZYME B"/>
    <property type="match status" value="1"/>
</dbReference>
<dbReference type="Gene3D" id="3.40.50.300">
    <property type="entry name" value="P-loop containing nucleotide triphosphate hydrolases"/>
    <property type="match status" value="1"/>
</dbReference>
<accession>A0ABP9S087</accession>
<dbReference type="RefSeq" id="WP_345447779.1">
    <property type="nucleotide sequence ID" value="NZ_BAABKK010000004.1"/>
</dbReference>
<dbReference type="PANTHER" id="PTHR37291:SF1">
    <property type="entry name" value="TYPE IV METHYL-DIRECTED RESTRICTION ENZYME ECOKMCRB SUBUNIT"/>
    <property type="match status" value="1"/>
</dbReference>
<protein>
    <recommendedName>
        <fullName evidence="2">AAA+ ATPase domain-containing protein</fullName>
    </recommendedName>
</protein>
<keyword evidence="1" id="KW-0175">Coiled coil</keyword>
<dbReference type="CDD" id="cd00009">
    <property type="entry name" value="AAA"/>
    <property type="match status" value="1"/>
</dbReference>
<dbReference type="InterPro" id="IPR027417">
    <property type="entry name" value="P-loop_NTPase"/>
</dbReference>
<reference evidence="4" key="1">
    <citation type="journal article" date="2019" name="Int. J. Syst. Evol. Microbiol.">
        <title>The Global Catalogue of Microorganisms (GCM) 10K type strain sequencing project: providing services to taxonomists for standard genome sequencing and annotation.</title>
        <authorList>
            <consortium name="The Broad Institute Genomics Platform"/>
            <consortium name="The Broad Institute Genome Sequencing Center for Infectious Disease"/>
            <person name="Wu L."/>
            <person name="Ma J."/>
        </authorList>
    </citation>
    <scope>NUCLEOTIDE SEQUENCE [LARGE SCALE GENOMIC DNA]</scope>
    <source>
        <strain evidence="4">JCM 18514</strain>
    </source>
</reference>
<evidence type="ECO:0000259" key="2">
    <source>
        <dbReference type="SMART" id="SM00382"/>
    </source>
</evidence>
<dbReference type="Proteomes" id="UP001500200">
    <property type="component" value="Unassembled WGS sequence"/>
</dbReference>
<dbReference type="InterPro" id="IPR003593">
    <property type="entry name" value="AAA+_ATPase"/>
</dbReference>
<sequence>MTKNLNWTRFIEFAGKFIETVDLHAEENDYKKELAAKLTAVRTELLAGDPVWHPHFIRALRTTNLVNYRTIGAMDKLDDASSKNLETLLTLFWSGESQTEKLNALVGGLKELNSRELSDGIATGVGSVLLMAVDPTEYPPYRPEAVRQFWNIIGFDYKEAVRTAQGRYEAFLETVDELRAELAAAELGEFNRLEAQGVMWSVMNTSPTEEWSLDQAASLRKWRGEKAPAVEVDLSIAAVTPAPKLEAAARRIIESGFGGEPSLIDGVTSTWTVENARDLAGRGETDVGTGTFMAKFERQLRGAPPATILLAAELAYLQVLPLSNVGAATKVARVNKILSWIKGGAVALPAPLREGLETEGSFNGGMGFNIQVADHMKWLCRLVEHIAAQPMSLISAGLEDPWTFRDITQSVPDDRPMIRFSIDYLAWPGYLPPVVTRDHRVEIWHAFAGIVGGTTGRHINDDGAIAKDLHYIRLVQQGNTNQFVEWYDEPYLSQWRTGSEDSGQRAWLVRQSQAGSAMLHPWLADGFVSTPAQHLGSPAPGSTLSQIQTVVNKGYQHIEYSERKLRATEYHRFLSIMKVDDFVVTAFEDSLYLGIVTGEAHYADDATSRLRRSVAWQKTPISNEDVPAPLPRLLAEQGAVVDLTEAFSIIASWYGSESDVDETEDAALSPQIAVVPQLRPATPELARKLNVGQGHLQEVIRLLQTRQQVVFYGPPGTGKTYLGTAIAKFLAGEEHADHVKTVQFHPSYAYEDFFEGYRPAKSQDGNVAFSLEAGPLRRIADEAASDGNRDKPYFLVIDEMNRGNLAKIFGELYYLLEYRNEGINLQYNPEKVFALPPNLFIIGTMNTSDRSIAMLDAAIRRRFAFIELHPQDGMISGLLERFLKANGKPTLRAELLNALNSEIEETNRDLMIGPSYFMKPHAETDEGLEEIWKYELLPLLEEQYFGRLKRNQVREKFGLAAMRRKAANGGGPVDLSLASAEQALDGEGADELEQLLTDSEDTST</sequence>
<feature type="domain" description="AAA+ ATPase" evidence="2">
    <location>
        <begin position="705"/>
        <end position="873"/>
    </location>
</feature>
<feature type="coiled-coil region" evidence="1">
    <location>
        <begin position="161"/>
        <end position="188"/>
    </location>
</feature>
<evidence type="ECO:0000256" key="1">
    <source>
        <dbReference type="SAM" id="Coils"/>
    </source>
</evidence>
<name>A0ABP9S087_9MICC</name>